<dbReference type="Proteomes" id="UP000515800">
    <property type="component" value="Chromosome"/>
</dbReference>
<dbReference type="InterPro" id="IPR001460">
    <property type="entry name" value="PCN-bd_Tpept"/>
</dbReference>
<dbReference type="GO" id="GO:0071555">
    <property type="term" value="P:cell wall organization"/>
    <property type="evidence" value="ECO:0007669"/>
    <property type="project" value="UniProtKB-KW"/>
</dbReference>
<dbReference type="Pfam" id="PF03717">
    <property type="entry name" value="PBP_dimer"/>
    <property type="match status" value="1"/>
</dbReference>
<dbReference type="FunFam" id="3.40.710.10:FF:000095">
    <property type="entry name" value="Penicillin-binding protein 2x"/>
    <property type="match status" value="1"/>
</dbReference>
<dbReference type="KEGG" id="wdi:H9L19_01295"/>
<dbReference type="Pfam" id="PF00905">
    <property type="entry name" value="Transpeptidase"/>
    <property type="match status" value="1"/>
</dbReference>
<evidence type="ECO:0000256" key="11">
    <source>
        <dbReference type="ARBA" id="ARBA00023251"/>
    </source>
</evidence>
<dbReference type="InterPro" id="IPR012338">
    <property type="entry name" value="Beta-lactam/transpept-like"/>
</dbReference>
<evidence type="ECO:0000256" key="14">
    <source>
        <dbReference type="ARBA" id="ARBA00055980"/>
    </source>
</evidence>
<dbReference type="GO" id="GO:0008658">
    <property type="term" value="F:penicillin binding"/>
    <property type="evidence" value="ECO:0007669"/>
    <property type="project" value="InterPro"/>
</dbReference>
<dbReference type="GO" id="GO:0051301">
    <property type="term" value="P:cell division"/>
    <property type="evidence" value="ECO:0007669"/>
    <property type="project" value="UniProtKB-KW"/>
</dbReference>
<dbReference type="EMBL" id="CP060724">
    <property type="protein sequence ID" value="QNN75564.1"/>
    <property type="molecule type" value="Genomic_DNA"/>
</dbReference>
<keyword evidence="13" id="KW-0961">Cell wall biogenesis/degradation</keyword>
<dbReference type="SMART" id="SM00740">
    <property type="entry name" value="PASTA"/>
    <property type="match status" value="2"/>
</dbReference>
<dbReference type="InterPro" id="IPR005311">
    <property type="entry name" value="PBP_dimer"/>
</dbReference>
<dbReference type="AlphaFoldDB" id="A0A7G9T639"/>
<dbReference type="InterPro" id="IPR005543">
    <property type="entry name" value="PASTA_dom"/>
</dbReference>
<evidence type="ECO:0000256" key="6">
    <source>
        <dbReference type="ARBA" id="ARBA00022737"/>
    </source>
</evidence>
<dbReference type="CDD" id="cd06576">
    <property type="entry name" value="PASTA_Pbp2x-like_1"/>
    <property type="match status" value="1"/>
</dbReference>
<evidence type="ECO:0000256" key="8">
    <source>
        <dbReference type="ARBA" id="ARBA00022984"/>
    </source>
</evidence>
<feature type="transmembrane region" description="Helical" evidence="15">
    <location>
        <begin position="12"/>
        <end position="33"/>
    </location>
</feature>
<keyword evidence="7" id="KW-0133">Cell shape</keyword>
<dbReference type="PANTHER" id="PTHR30627">
    <property type="entry name" value="PEPTIDOGLYCAN D,D-TRANSPEPTIDASE"/>
    <property type="match status" value="1"/>
</dbReference>
<keyword evidence="8" id="KW-0573">Peptidoglycan synthesis</keyword>
<dbReference type="SUPFAM" id="SSF54184">
    <property type="entry name" value="Penicillin-binding protein 2x (pbp-2x), c-terminal domain"/>
    <property type="match status" value="2"/>
</dbReference>
<organism evidence="17 18">
    <name type="scientific">Weissella diestrammenae</name>
    <dbReference type="NCBI Taxonomy" id="1162633"/>
    <lineage>
        <taxon>Bacteria</taxon>
        <taxon>Bacillati</taxon>
        <taxon>Bacillota</taxon>
        <taxon>Bacilli</taxon>
        <taxon>Lactobacillales</taxon>
        <taxon>Lactobacillaceae</taxon>
        <taxon>Weissella</taxon>
    </lineage>
</organism>
<keyword evidence="18" id="KW-1185">Reference proteome</keyword>
<protein>
    <submittedName>
        <fullName evidence="17">Penicillin-binding protein</fullName>
    </submittedName>
</protein>
<dbReference type="Gene3D" id="3.90.1310.10">
    <property type="entry name" value="Penicillin-binding protein 2a (Domain 2)"/>
    <property type="match status" value="1"/>
</dbReference>
<evidence type="ECO:0000259" key="16">
    <source>
        <dbReference type="PROSITE" id="PS51178"/>
    </source>
</evidence>
<evidence type="ECO:0000256" key="13">
    <source>
        <dbReference type="ARBA" id="ARBA00023316"/>
    </source>
</evidence>
<accession>A0A7G9T639</accession>
<dbReference type="PROSITE" id="PS51178">
    <property type="entry name" value="PASTA"/>
    <property type="match status" value="2"/>
</dbReference>
<comment type="function">
    <text evidence="14">A transpeptidase that forms peptide cross-links between adjacent glycan strands in cell wall peptidoglycan (PG). Part of the divisome machinery that synthesizes the septal cross wall. Beta-lactams inactivate the PBPs by acylating an essential serine residue in the active site of these proteins.</text>
</comment>
<evidence type="ECO:0000256" key="10">
    <source>
        <dbReference type="ARBA" id="ARBA00023136"/>
    </source>
</evidence>
<evidence type="ECO:0000256" key="12">
    <source>
        <dbReference type="ARBA" id="ARBA00023306"/>
    </source>
</evidence>
<keyword evidence="11" id="KW-0046">Antibiotic resistance</keyword>
<dbReference type="GO" id="GO:0046677">
    <property type="term" value="P:response to antibiotic"/>
    <property type="evidence" value="ECO:0007669"/>
    <property type="project" value="UniProtKB-KW"/>
</dbReference>
<dbReference type="CDD" id="cd06575">
    <property type="entry name" value="PASTA_Pbp2x-like_2"/>
    <property type="match status" value="1"/>
</dbReference>
<keyword evidence="4" id="KW-0132">Cell division</keyword>
<dbReference type="Gene3D" id="3.30.70.2110">
    <property type="match status" value="1"/>
</dbReference>
<keyword evidence="3" id="KW-1003">Cell membrane</keyword>
<gene>
    <name evidence="17" type="ORF">H9L19_01295</name>
</gene>
<evidence type="ECO:0000256" key="7">
    <source>
        <dbReference type="ARBA" id="ARBA00022960"/>
    </source>
</evidence>
<evidence type="ECO:0000256" key="4">
    <source>
        <dbReference type="ARBA" id="ARBA00022618"/>
    </source>
</evidence>
<comment type="similarity">
    <text evidence="2">Belongs to the transpeptidase family.</text>
</comment>
<dbReference type="GO" id="GO:0009252">
    <property type="term" value="P:peptidoglycan biosynthetic process"/>
    <property type="evidence" value="ECO:0007669"/>
    <property type="project" value="UniProtKB-KW"/>
</dbReference>
<dbReference type="InterPro" id="IPR050515">
    <property type="entry name" value="Beta-lactam/transpept"/>
</dbReference>
<evidence type="ECO:0000256" key="5">
    <source>
        <dbReference type="ARBA" id="ARBA00022692"/>
    </source>
</evidence>
<dbReference type="RefSeq" id="WP_187529396.1">
    <property type="nucleotide sequence ID" value="NZ_CP060724.1"/>
</dbReference>
<evidence type="ECO:0000256" key="9">
    <source>
        <dbReference type="ARBA" id="ARBA00022989"/>
    </source>
</evidence>
<dbReference type="Pfam" id="PF03793">
    <property type="entry name" value="PASTA"/>
    <property type="match status" value="1"/>
</dbReference>
<evidence type="ECO:0000313" key="17">
    <source>
        <dbReference type="EMBL" id="QNN75564.1"/>
    </source>
</evidence>
<evidence type="ECO:0000313" key="18">
    <source>
        <dbReference type="Proteomes" id="UP000515800"/>
    </source>
</evidence>
<dbReference type="SUPFAM" id="SSF56601">
    <property type="entry name" value="beta-lactamase/transpeptidase-like"/>
    <property type="match status" value="1"/>
</dbReference>
<feature type="domain" description="PASTA" evidence="16">
    <location>
        <begin position="590"/>
        <end position="650"/>
    </location>
</feature>
<dbReference type="Gene3D" id="3.40.710.10">
    <property type="entry name" value="DD-peptidase/beta-lactamase superfamily"/>
    <property type="match status" value="1"/>
</dbReference>
<dbReference type="GO" id="GO:0005886">
    <property type="term" value="C:plasma membrane"/>
    <property type="evidence" value="ECO:0007669"/>
    <property type="project" value="UniProtKB-SubCell"/>
</dbReference>
<keyword evidence="9 15" id="KW-1133">Transmembrane helix</keyword>
<dbReference type="SUPFAM" id="SSF56519">
    <property type="entry name" value="Penicillin binding protein dimerisation domain"/>
    <property type="match status" value="1"/>
</dbReference>
<keyword evidence="6" id="KW-0677">Repeat</keyword>
<keyword evidence="10 15" id="KW-0472">Membrane</keyword>
<keyword evidence="5 15" id="KW-0812">Transmembrane</keyword>
<evidence type="ECO:0000256" key="3">
    <source>
        <dbReference type="ARBA" id="ARBA00022475"/>
    </source>
</evidence>
<evidence type="ECO:0000256" key="15">
    <source>
        <dbReference type="SAM" id="Phobius"/>
    </source>
</evidence>
<reference evidence="17 18" key="1">
    <citation type="submission" date="2020-08" db="EMBL/GenBank/DDBJ databases">
        <title>Genome sequence of Weissella diestrammenae KACC 16890T.</title>
        <authorList>
            <person name="Hyun D.-W."/>
            <person name="Bae J.-W."/>
        </authorList>
    </citation>
    <scope>NUCLEOTIDE SEQUENCE [LARGE SCALE GENOMIC DNA]</scope>
    <source>
        <strain evidence="17 18">KACC 16890</strain>
    </source>
</reference>
<dbReference type="PANTHER" id="PTHR30627:SF26">
    <property type="entry name" value="PENICILLIN-BINDING PROTEIN 2B"/>
    <property type="match status" value="1"/>
</dbReference>
<keyword evidence="12" id="KW-0131">Cell cycle</keyword>
<evidence type="ECO:0000256" key="2">
    <source>
        <dbReference type="ARBA" id="ARBA00007171"/>
    </source>
</evidence>
<name>A0A7G9T639_9LACO</name>
<sequence>MFNKVNLKRSKSAILIMLLVLTLVVCYIGYRFFCVAITKRVDNVNLEQRAQTLYRTQSKVTAKRGQIYDAVGNVLAENASVYTIQVVLQKDQPSYVKASQIGEVAQQLAKYLGGSASDYEKTMTNGRKNKYFQVQFGTRGSNIAQDKYLEIKKAKIPGVTFESHPARLYPNGQFASDLIGAVSAQGTDSLKGISGIEAAWNKKLTGKDGINTTSQDSTDVDVAKVSLATKNGYDIYTTLNTKLQSALESKMDALQSDLQPKQAFAAMIDTKTGNIVAETQRPTYNATTQKDFGKFWSNLLVQEPYEPGSVMKGITLASAIDSGNWDGNATYQSGTIQINDKEVKDWNDGVGWGRISYSDGIALSSNVAMVLTEQKMGADTWQKYLNKFLFLKPTQIGFNSEASGSMNFRYPIEQASTAFGQGIKTTPAQMLQAYSAIADNGDEIKPHIISKIVDPNTKKVIYAAKREKVGKPITAETAKATREELENVIYSSKAIGRMYAIPDVRTTGKSGTAQISTASGYSSPGDNKNEIHSWMGMAPSDNPRYMMYIVVKEPQKNTGNLAKDMSNVFVSMMQQALQMTPADDKIVVSSKQQVKIPTVENESISAAKKEIEANRLAVEVMGNGKKVITQYPKGGQASLINQRIILNTGGDISVPNMQGWSKSDVMAWGSLAKIKINASGEGFLTEQSVLANTALSDGIHEITVKFVTPQ</sequence>
<dbReference type="Gene3D" id="2.20.70.70">
    <property type="match status" value="1"/>
</dbReference>
<dbReference type="GO" id="GO:0008360">
    <property type="term" value="P:regulation of cell shape"/>
    <property type="evidence" value="ECO:0007669"/>
    <property type="project" value="UniProtKB-KW"/>
</dbReference>
<proteinExistence type="inferred from homology"/>
<feature type="domain" description="PASTA" evidence="16">
    <location>
        <begin position="651"/>
        <end position="708"/>
    </location>
</feature>
<comment type="subcellular location">
    <subcellularLocation>
        <location evidence="1">Cell membrane</location>
        <topology evidence="1">Single-pass membrane protein</topology>
    </subcellularLocation>
</comment>
<evidence type="ECO:0000256" key="1">
    <source>
        <dbReference type="ARBA" id="ARBA00004162"/>
    </source>
</evidence>
<dbReference type="InterPro" id="IPR036138">
    <property type="entry name" value="PBP_dimer_sf"/>
</dbReference>